<dbReference type="InterPro" id="IPR013151">
    <property type="entry name" value="Immunoglobulin_dom"/>
</dbReference>
<dbReference type="eggNOG" id="KOG3513">
    <property type="taxonomic scope" value="Eukaryota"/>
</dbReference>
<keyword evidence="9 15" id="KW-1133">Transmembrane helix</keyword>
<evidence type="ECO:0000256" key="13">
    <source>
        <dbReference type="ARBA" id="ARBA00023319"/>
    </source>
</evidence>
<keyword evidence="13" id="KW-0393">Immunoglobulin domain</keyword>
<dbReference type="FunFam" id="2.60.40.10:FF:000114">
    <property type="entry name" value="Neuronal cell adhesion molecule"/>
    <property type="match status" value="1"/>
</dbReference>
<dbReference type="Proteomes" id="UP000002279">
    <property type="component" value="Chromosome 7"/>
</dbReference>
<dbReference type="GeneTree" id="ENSGT00940000157024"/>
<evidence type="ECO:0000313" key="20">
    <source>
        <dbReference type="Proteomes" id="UP000002279"/>
    </source>
</evidence>
<dbReference type="STRING" id="9258.ENSOANP00000021251"/>
<feature type="region of interest" description="Disordered" evidence="14">
    <location>
        <begin position="1059"/>
        <end position="1158"/>
    </location>
</feature>
<feature type="domain" description="Ig-like" evidence="17">
    <location>
        <begin position="138"/>
        <end position="225"/>
    </location>
</feature>
<dbReference type="CTD" id="23114"/>
<dbReference type="PROSITE" id="PS50853">
    <property type="entry name" value="FN3"/>
    <property type="match status" value="4"/>
</dbReference>
<feature type="compositionally biased region" description="Polar residues" evidence="14">
    <location>
        <begin position="1089"/>
        <end position="1102"/>
    </location>
</feature>
<evidence type="ECO:0000256" key="7">
    <source>
        <dbReference type="ARBA" id="ARBA00022737"/>
    </source>
</evidence>
<feature type="domain" description="Fibronectin type-III" evidence="18">
    <location>
        <begin position="610"/>
        <end position="705"/>
    </location>
</feature>
<dbReference type="GO" id="GO:0030424">
    <property type="term" value="C:axon"/>
    <property type="evidence" value="ECO:0007669"/>
    <property type="project" value="UniProtKB-ARBA"/>
</dbReference>
<dbReference type="RefSeq" id="XP_039768654.1">
    <property type="nucleotide sequence ID" value="XM_039912720.1"/>
</dbReference>
<dbReference type="Gene3D" id="2.60.40.10">
    <property type="entry name" value="Immunoglobulins"/>
    <property type="match status" value="10"/>
</dbReference>
<dbReference type="GO" id="GO:0005886">
    <property type="term" value="C:plasma membrane"/>
    <property type="evidence" value="ECO:0007669"/>
    <property type="project" value="UniProtKB-SubCell"/>
</dbReference>
<dbReference type="SMART" id="SM00409">
    <property type="entry name" value="IG"/>
    <property type="match status" value="6"/>
</dbReference>
<evidence type="ECO:0000256" key="12">
    <source>
        <dbReference type="ARBA" id="ARBA00023180"/>
    </source>
</evidence>
<dbReference type="InterPro" id="IPR026965">
    <property type="entry name" value="NFASC_Ig-like"/>
</dbReference>
<dbReference type="PANTHER" id="PTHR44170">
    <property type="entry name" value="PROTEIN SIDEKICK"/>
    <property type="match status" value="1"/>
</dbReference>
<evidence type="ECO:0000256" key="10">
    <source>
        <dbReference type="ARBA" id="ARBA00023136"/>
    </source>
</evidence>
<feature type="domain" description="Ig-like" evidence="17">
    <location>
        <begin position="516"/>
        <end position="598"/>
    </location>
</feature>
<dbReference type="InterPro" id="IPR007110">
    <property type="entry name" value="Ig-like_dom"/>
</dbReference>
<feature type="domain" description="Fibronectin type-III" evidence="18">
    <location>
        <begin position="808"/>
        <end position="910"/>
    </location>
</feature>
<dbReference type="SUPFAM" id="SSF48726">
    <property type="entry name" value="Immunoglobulin"/>
    <property type="match status" value="6"/>
</dbReference>
<feature type="domain" description="Fibronectin type-III" evidence="18">
    <location>
        <begin position="707"/>
        <end position="803"/>
    </location>
</feature>
<dbReference type="InterPro" id="IPR013098">
    <property type="entry name" value="Ig_I-set"/>
</dbReference>
<keyword evidence="12" id="KW-0325">Glycoprotein</keyword>
<evidence type="ECO:0000259" key="17">
    <source>
        <dbReference type="PROSITE" id="PS50835"/>
    </source>
</evidence>
<dbReference type="HOGENOM" id="CLU_005756_1_1_1"/>
<evidence type="ECO:0000256" key="1">
    <source>
        <dbReference type="ARBA" id="ARBA00004251"/>
    </source>
</evidence>
<feature type="domain" description="Ig-like" evidence="17">
    <location>
        <begin position="424"/>
        <end position="512"/>
    </location>
</feature>
<keyword evidence="11" id="KW-1015">Disulfide bond</keyword>
<accession>F7FB20</accession>
<reference evidence="19" key="3">
    <citation type="submission" date="2025-09" db="UniProtKB">
        <authorList>
            <consortium name="Ensembl"/>
        </authorList>
    </citation>
    <scope>IDENTIFICATION</scope>
    <source>
        <strain evidence="19">Glennie</strain>
    </source>
</reference>
<evidence type="ECO:0000256" key="15">
    <source>
        <dbReference type="SAM" id="Phobius"/>
    </source>
</evidence>
<keyword evidence="5 15" id="KW-0812">Transmembrane</keyword>
<feature type="domain" description="Fibronectin type-III" evidence="18">
    <location>
        <begin position="914"/>
        <end position="1010"/>
    </location>
</feature>
<evidence type="ECO:0000256" key="9">
    <source>
        <dbReference type="ARBA" id="ARBA00022989"/>
    </source>
</evidence>
<organism evidence="19 20">
    <name type="scientific">Ornithorhynchus anatinus</name>
    <name type="common">Duckbill platypus</name>
    <dbReference type="NCBI Taxonomy" id="9258"/>
    <lineage>
        <taxon>Eukaryota</taxon>
        <taxon>Metazoa</taxon>
        <taxon>Chordata</taxon>
        <taxon>Craniata</taxon>
        <taxon>Vertebrata</taxon>
        <taxon>Euteleostomi</taxon>
        <taxon>Mammalia</taxon>
        <taxon>Monotremata</taxon>
        <taxon>Ornithorhynchidae</taxon>
        <taxon>Ornithorhynchus</taxon>
    </lineage>
</organism>
<evidence type="ECO:0000256" key="5">
    <source>
        <dbReference type="ARBA" id="ARBA00022692"/>
    </source>
</evidence>
<evidence type="ECO:0000256" key="6">
    <source>
        <dbReference type="ARBA" id="ARBA00022729"/>
    </source>
</evidence>
<dbReference type="Pfam" id="PF00041">
    <property type="entry name" value="fn3"/>
    <property type="match status" value="3"/>
</dbReference>
<dbReference type="Pfam" id="PF13927">
    <property type="entry name" value="Ig_3"/>
    <property type="match status" value="2"/>
</dbReference>
<dbReference type="SUPFAM" id="SSF49265">
    <property type="entry name" value="Fibronectin type III"/>
    <property type="match status" value="2"/>
</dbReference>
<dbReference type="FunFam" id="2.60.40.10:FF:000005">
    <property type="entry name" value="Neuronal cell adhesion molecule"/>
    <property type="match status" value="1"/>
</dbReference>
<proteinExistence type="inferred from homology"/>
<evidence type="ECO:0000256" key="14">
    <source>
        <dbReference type="SAM" id="MobiDB-lite"/>
    </source>
</evidence>
<dbReference type="Bgee" id="ENSOANG00000013467">
    <property type="expression patterns" value="Expressed in brain and 6 other cell types or tissues"/>
</dbReference>
<dbReference type="InterPro" id="IPR036179">
    <property type="entry name" value="Ig-like_dom_sf"/>
</dbReference>
<evidence type="ECO:0000256" key="3">
    <source>
        <dbReference type="ARBA" id="ARBA00022475"/>
    </source>
</evidence>
<dbReference type="FunFam" id="2.60.40.10:FF:000078">
    <property type="entry name" value="Neuronal cell adhesion molecule"/>
    <property type="match status" value="1"/>
</dbReference>
<evidence type="ECO:0000256" key="11">
    <source>
        <dbReference type="ARBA" id="ARBA00023157"/>
    </source>
</evidence>
<dbReference type="InterPro" id="IPR003961">
    <property type="entry name" value="FN3_dom"/>
</dbReference>
<feature type="chain" id="PRO_5028219001" evidence="16">
    <location>
        <begin position="26"/>
        <end position="1158"/>
    </location>
</feature>
<dbReference type="FunFam" id="2.60.40.10:FF:000363">
    <property type="entry name" value="neurofascin isoform X1"/>
    <property type="match status" value="1"/>
</dbReference>
<dbReference type="InterPro" id="IPR013783">
    <property type="entry name" value="Ig-like_fold"/>
</dbReference>
<dbReference type="SMART" id="SM00408">
    <property type="entry name" value="IGc2"/>
    <property type="match status" value="6"/>
</dbReference>
<feature type="compositionally biased region" description="Acidic residues" evidence="14">
    <location>
        <begin position="1067"/>
        <end position="1083"/>
    </location>
</feature>
<keyword evidence="8" id="KW-0130">Cell adhesion</keyword>
<dbReference type="InterPro" id="IPR003598">
    <property type="entry name" value="Ig_sub2"/>
</dbReference>
<dbReference type="FunFam" id="2.60.40.10:FF:000038">
    <property type="entry name" value="Neuronal cell adhesion molecule"/>
    <property type="match status" value="1"/>
</dbReference>
<dbReference type="PROSITE" id="PS50835">
    <property type="entry name" value="IG_LIKE"/>
    <property type="match status" value="6"/>
</dbReference>
<evidence type="ECO:0000256" key="2">
    <source>
        <dbReference type="ARBA" id="ARBA00008588"/>
    </source>
</evidence>
<sequence>MGLHCPCQARTGVALLFWLLSLVDAIEVPLDLLQPPTITKQSVKDYIVDPRDNIFIECEAKGNPFPSFLWTRNSKFFNIAKDPRVTMQRRSGTLVIDFRSGGRPEEYEGEYQCSARNNLGTALSNKIRLQVSKSPLWPKESLDPVVVQEGNPLTLQCNPPPGLPSPVIFWMSSSMDPIVQDKRVSQGQNGDLYFSNVMLQDTQTDYSCNARFHFTHTIQQKNPFTLKVLTTRGVAERTPSFMHPQGTSSSQMVLRGTDLLLECIASGVPAPDIAWHKKGGDLPAGKVKFENFNKALRIINVSEEDSGEYFCLASNKMGSIRHTISVRVKAAPYWLDEPKNLILAPGEDGRVVCRANGNPKPTVQWLVNGEPLEAASPNPSREVAGDTVIFRDTQIGSSAVYQCNASNEHGYLLANAFVSVLDVPPRMLFPRNQLIKVIHLNRTRLDCPFFGSPIPTLRWFKNGQGSNLDGGNYRVFENGSLEITMTRKEDQGIYTCVATNILGKAENQVRLEVKDPTRIVQVPEDQMAKKGATVRLECHVKHDPSLKLSIKWLKDNEPLYIGNRLKKEDEALTILGVAERDEGLYACEASTELDRAVAKAYLTVLERPERPRDLELTDLAERSVRLTWIPGDDNNSPITDYIVQFEEDQFQPGRWHNLSKFSGSINSAVLKLSPYVNYQFRVIAINEVGSSLPSLPSERYRTSGAPPEANPSDVQGVGSRKNNMEISWTPMNATQAYGPNLRYIVKWRRRDTRESWSNATVKGNRYVVWQTPVYVPYDIRVQSENDFGKGPDPDTILGYSGEDYPKAPPTEVKVRVLNSTAVSLQWNRVYPDTVQGQLKEYRAYFWRESSLLKHLRVSPKKQWTSFPGDRLRGVVSGLYPYSNYQLEMVVVNGRGDGPRSEVREFTTPEGVPSAPRNFRVRQPNLQTINLEWDQPEHPNGILTGYHLKYLAFNGSKTGKPLVESFSPNQTKFSITRADPVSRYRFTLSAKTQVGLGEPVTEESPAPLNEATPTPAYTKNHVDIATQGWFIGLMCAIALLVLILLIVCFIKRSRGGKYPVREKKDVPLDPEDQKEEDGSFDYSDEDNKPLQGSQTSLDGTIKQQESDDSLVDYGEGGEGQFNEDGSFIGQYTVKKDKEETEGNESSEATSPVNAIYSLA</sequence>
<dbReference type="FunFam" id="2.60.40.10:FF:000347">
    <property type="entry name" value="Neuronal cell adhesion molecule"/>
    <property type="match status" value="1"/>
</dbReference>
<gene>
    <name evidence="19" type="primary">NFASC</name>
</gene>
<name>F7FB20_ORNAN</name>
<evidence type="ECO:0000256" key="4">
    <source>
        <dbReference type="ARBA" id="ARBA00022553"/>
    </source>
</evidence>
<dbReference type="CDD" id="cd05731">
    <property type="entry name" value="Ig3_L1-CAM_like"/>
    <property type="match status" value="1"/>
</dbReference>
<reference evidence="19 20" key="1">
    <citation type="journal article" date="2008" name="Nature">
        <title>Genome analysis of the platypus reveals unique signatures of evolution.</title>
        <authorList>
            <person name="Warren W.C."/>
            <person name="Hillier L.W."/>
            <person name="Marshall Graves J.A."/>
            <person name="Birney E."/>
            <person name="Ponting C.P."/>
            <person name="Grutzner F."/>
            <person name="Belov K."/>
            <person name="Miller W."/>
            <person name="Clarke L."/>
            <person name="Chinwalla A.T."/>
            <person name="Yang S.P."/>
            <person name="Heger A."/>
            <person name="Locke D.P."/>
            <person name="Miethke P."/>
            <person name="Waters P.D."/>
            <person name="Veyrunes F."/>
            <person name="Fulton L."/>
            <person name="Fulton B."/>
            <person name="Graves T."/>
            <person name="Wallis J."/>
            <person name="Puente X.S."/>
            <person name="Lopez-Otin C."/>
            <person name="Ordonez G.R."/>
            <person name="Eichler E.E."/>
            <person name="Chen L."/>
            <person name="Cheng Z."/>
            <person name="Deakin J.E."/>
            <person name="Alsop A."/>
            <person name="Thompson K."/>
            <person name="Kirby P."/>
            <person name="Papenfuss A.T."/>
            <person name="Wakefield M.J."/>
            <person name="Olender T."/>
            <person name="Lancet D."/>
            <person name="Huttley G.A."/>
            <person name="Smit A.F."/>
            <person name="Pask A."/>
            <person name="Temple-Smith P."/>
            <person name="Batzer M.A."/>
            <person name="Walker J.A."/>
            <person name="Konkel M.K."/>
            <person name="Harris R.S."/>
            <person name="Whittington C.M."/>
            <person name="Wong E.S."/>
            <person name="Gemmell N.J."/>
            <person name="Buschiazzo E."/>
            <person name="Vargas Jentzsch I.M."/>
            <person name="Merkel A."/>
            <person name="Schmitz J."/>
            <person name="Zemann A."/>
            <person name="Churakov G."/>
            <person name="Kriegs J.O."/>
            <person name="Brosius J."/>
            <person name="Murchison E.P."/>
            <person name="Sachidanandam R."/>
            <person name="Smith C."/>
            <person name="Hannon G.J."/>
            <person name="Tsend-Ayush E."/>
            <person name="McMillan D."/>
            <person name="Attenborough R."/>
            <person name="Rens W."/>
            <person name="Ferguson-Smith M."/>
            <person name="Lefevre C.M."/>
            <person name="Sharp J.A."/>
            <person name="Nicholas K.R."/>
            <person name="Ray D.A."/>
            <person name="Kube M."/>
            <person name="Reinhardt R."/>
            <person name="Pringle T.H."/>
            <person name="Taylor J."/>
            <person name="Jones R.C."/>
            <person name="Nixon B."/>
            <person name="Dacheux J.L."/>
            <person name="Niwa H."/>
            <person name="Sekita Y."/>
            <person name="Huang X."/>
            <person name="Stark A."/>
            <person name="Kheradpour P."/>
            <person name="Kellis M."/>
            <person name="Flicek P."/>
            <person name="Chen Y."/>
            <person name="Webber C."/>
            <person name="Hardison R."/>
            <person name="Nelson J."/>
            <person name="Hallsworth-Pepin K."/>
            <person name="Delehaunty K."/>
            <person name="Markovic C."/>
            <person name="Minx P."/>
            <person name="Feng Y."/>
            <person name="Kremitzki C."/>
            <person name="Mitreva M."/>
            <person name="Glasscock J."/>
            <person name="Wylie T."/>
            <person name="Wohldmann P."/>
            <person name="Thiru P."/>
            <person name="Nhan M.N."/>
            <person name="Pohl C.S."/>
            <person name="Smith S.M."/>
            <person name="Hou S."/>
            <person name="Nefedov M."/>
            <person name="de Jong P.J."/>
            <person name="Renfree M.B."/>
            <person name="Mardis E.R."/>
            <person name="Wilson R.K."/>
        </authorList>
    </citation>
    <scope>NUCLEOTIDE SEQUENCE [LARGE SCALE GENOMIC DNA]</scope>
    <source>
        <strain evidence="19 20">Glennie</strain>
    </source>
</reference>
<keyword evidence="3" id="KW-1003">Cell membrane</keyword>
<keyword evidence="7" id="KW-0677">Repeat</keyword>
<feature type="signal peptide" evidence="16">
    <location>
        <begin position="1"/>
        <end position="25"/>
    </location>
</feature>
<protein>
    <submittedName>
        <fullName evidence="19">Neurofascin</fullName>
    </submittedName>
</protein>
<feature type="domain" description="Ig-like" evidence="17">
    <location>
        <begin position="332"/>
        <end position="419"/>
    </location>
</feature>
<dbReference type="CDD" id="cd05875">
    <property type="entry name" value="IgI_hNeurofascin_like"/>
    <property type="match status" value="1"/>
</dbReference>
<dbReference type="InterPro" id="IPR026966">
    <property type="entry name" value="Neurofascin/L1/NrCAM_C"/>
</dbReference>
<dbReference type="Pfam" id="PF07679">
    <property type="entry name" value="I-set"/>
    <property type="match status" value="3"/>
</dbReference>
<feature type="domain" description="Ig-like" evidence="17">
    <location>
        <begin position="36"/>
        <end position="132"/>
    </location>
</feature>
<keyword evidence="4" id="KW-0597">Phosphoprotein</keyword>
<dbReference type="SMART" id="SM00060">
    <property type="entry name" value="FN3"/>
    <property type="match status" value="4"/>
</dbReference>
<dbReference type="InterPro" id="IPR036116">
    <property type="entry name" value="FN3_sf"/>
</dbReference>
<reference evidence="19" key="2">
    <citation type="submission" date="2025-08" db="UniProtKB">
        <authorList>
            <consortium name="Ensembl"/>
        </authorList>
    </citation>
    <scope>IDENTIFICATION</scope>
    <source>
        <strain evidence="19">Glennie</strain>
    </source>
</reference>
<comment type="subcellular location">
    <subcellularLocation>
        <location evidence="1">Cell membrane</location>
        <topology evidence="1">Single-pass type I membrane protein</topology>
    </subcellularLocation>
</comment>
<dbReference type="Pfam" id="PF13882">
    <property type="entry name" value="Bravo_FIGEY"/>
    <property type="match status" value="1"/>
</dbReference>
<keyword evidence="6 16" id="KW-0732">Signal</keyword>
<feature type="region of interest" description="Disordered" evidence="14">
    <location>
        <begin position="695"/>
        <end position="717"/>
    </location>
</feature>
<dbReference type="FunFam" id="2.60.40.10:FF:000238">
    <property type="entry name" value="Neuronal cell adhesion molecule"/>
    <property type="match status" value="1"/>
</dbReference>
<feature type="region of interest" description="Disordered" evidence="14">
    <location>
        <begin position="995"/>
        <end position="1015"/>
    </location>
</feature>
<feature type="transmembrane region" description="Helical" evidence="15">
    <location>
        <begin position="1028"/>
        <end position="1049"/>
    </location>
</feature>
<dbReference type="GeneID" id="100075960"/>
<evidence type="ECO:0000259" key="18">
    <source>
        <dbReference type="PROSITE" id="PS50853"/>
    </source>
</evidence>
<comment type="similarity">
    <text evidence="2">Belongs to the immunoglobulin superfamily. L1/neurofascin/NgCAM family.</text>
</comment>
<dbReference type="FunFam" id="2.60.40.10:FF:000057">
    <property type="entry name" value="neural cell adhesion molecule L1"/>
    <property type="match status" value="1"/>
</dbReference>
<keyword evidence="20" id="KW-1185">Reference proteome</keyword>
<dbReference type="CDD" id="cd05845">
    <property type="entry name" value="IgI_2_L1-CAM_like"/>
    <property type="match status" value="1"/>
</dbReference>
<dbReference type="FunFam" id="2.60.40.10:FF:001360">
    <property type="entry name" value="neurofascin isoform X1"/>
    <property type="match status" value="1"/>
</dbReference>
<dbReference type="Ensembl" id="ENSOANT00000021254.3">
    <property type="protein sequence ID" value="ENSOANP00000021251.2"/>
    <property type="gene ID" value="ENSOANG00000013467.3"/>
</dbReference>
<dbReference type="GO" id="GO:0007155">
    <property type="term" value="P:cell adhesion"/>
    <property type="evidence" value="ECO:0007669"/>
    <property type="project" value="UniProtKB-KW"/>
</dbReference>
<keyword evidence="10 15" id="KW-0472">Membrane</keyword>
<evidence type="ECO:0000256" key="16">
    <source>
        <dbReference type="SAM" id="SignalP"/>
    </source>
</evidence>
<dbReference type="InterPro" id="IPR003599">
    <property type="entry name" value="Ig_sub"/>
</dbReference>
<evidence type="ECO:0000256" key="8">
    <source>
        <dbReference type="ARBA" id="ARBA00022889"/>
    </source>
</evidence>
<dbReference type="PANTHER" id="PTHR44170:SF12">
    <property type="entry name" value="NEUROFASCIN"/>
    <property type="match status" value="1"/>
</dbReference>
<dbReference type="AlphaFoldDB" id="F7FB20"/>
<feature type="domain" description="Ig-like" evidence="17">
    <location>
        <begin position="239"/>
        <end position="327"/>
    </location>
</feature>
<evidence type="ECO:0000313" key="19">
    <source>
        <dbReference type="Ensembl" id="ENSOANP00000021251.2"/>
    </source>
</evidence>
<dbReference type="CDD" id="cd00063">
    <property type="entry name" value="FN3"/>
    <property type="match status" value="4"/>
</dbReference>
<dbReference type="FunFam" id="2.60.40.10:FF:000574">
    <property type="entry name" value="neurofascin isoform X1"/>
    <property type="match status" value="1"/>
</dbReference>
<dbReference type="Pfam" id="PF00047">
    <property type="entry name" value="ig"/>
    <property type="match status" value="1"/>
</dbReference>